<dbReference type="KEGG" id="cel:CELE_F36D1.23"/>
<gene>
    <name evidence="2 4" type="primary">spex-1</name>
    <name evidence="2" type="ORF">CELE_F36D1.23</name>
    <name evidence="4" type="ORF">F36D1.23</name>
</gene>
<dbReference type="SMR" id="H2L2I1"/>
<keyword evidence="3" id="KW-1185">Reference proteome</keyword>
<keyword evidence="1" id="KW-0732">Signal</keyword>
<evidence type="ECO:0000313" key="3">
    <source>
        <dbReference type="Proteomes" id="UP000001940"/>
    </source>
</evidence>
<proteinExistence type="predicted"/>
<dbReference type="InParanoid" id="H2L2I1"/>
<dbReference type="HOGENOM" id="CLU_2361612_0_0_1"/>
<dbReference type="CTD" id="13182087"/>
<protein>
    <submittedName>
        <fullName evidence="2">Secreted protein</fullName>
    </submittedName>
</protein>
<name>H2L2I1_CAEEL</name>
<dbReference type="AGR" id="WB:WBGene00219287"/>
<feature type="signal peptide" evidence="1">
    <location>
        <begin position="1"/>
        <end position="18"/>
    </location>
</feature>
<sequence length="96" mass="11248">MKFLHILFLFLLTTYIHTFEHSASEEWNDKLENALDRLLNLVGTVEQMVDLLNEIDFVLKNMAELDILVVRKVQDKLDFVPHDDIKVSPIPICPRE</sequence>
<dbReference type="AlphaFoldDB" id="H2L2I1"/>
<evidence type="ECO:0000313" key="4">
    <source>
        <dbReference type="WormBase" id="F36D1.23"/>
    </source>
</evidence>
<dbReference type="RefSeq" id="NP_001251608.1">
    <property type="nucleotide sequence ID" value="NM_001264679.2"/>
</dbReference>
<organism evidence="2 3">
    <name type="scientific">Caenorhabditis elegans</name>
    <dbReference type="NCBI Taxonomy" id="6239"/>
    <lineage>
        <taxon>Eukaryota</taxon>
        <taxon>Metazoa</taxon>
        <taxon>Ecdysozoa</taxon>
        <taxon>Nematoda</taxon>
        <taxon>Chromadorea</taxon>
        <taxon>Rhabditida</taxon>
        <taxon>Rhabditina</taxon>
        <taxon>Rhabditomorpha</taxon>
        <taxon>Rhabditoidea</taxon>
        <taxon>Rhabditidae</taxon>
        <taxon>Peloderinae</taxon>
        <taxon>Caenorhabditis</taxon>
    </lineage>
</organism>
<dbReference type="WormBase" id="F36D1.23">
    <property type="protein sequence ID" value="CE46618"/>
    <property type="gene ID" value="WBGene00219287"/>
    <property type="gene designation" value="spex-1"/>
</dbReference>
<dbReference type="EMBL" id="BX284601">
    <property type="protein sequence ID" value="CCE71614.1"/>
    <property type="molecule type" value="Genomic_DNA"/>
</dbReference>
<dbReference type="PeptideAtlas" id="H2L2I1"/>
<reference evidence="2 3" key="1">
    <citation type="journal article" date="1998" name="Science">
        <title>Genome sequence of the nematode C. elegans: a platform for investigating biology.</title>
        <authorList>
            <consortium name="The C. elegans sequencing consortium"/>
            <person name="Sulson J.E."/>
            <person name="Waterston R."/>
        </authorList>
    </citation>
    <scope>NUCLEOTIDE SEQUENCE [LARGE SCALE GENOMIC DNA]</scope>
    <source>
        <strain evidence="2 3">Bristol N2</strain>
    </source>
</reference>
<dbReference type="Proteomes" id="UP000001940">
    <property type="component" value="Chromosome I"/>
</dbReference>
<accession>H2L2I1</accession>
<dbReference type="PaxDb" id="6239-F36D1.23"/>
<dbReference type="Bgee" id="WBGene00219287">
    <property type="expression patterns" value="Expressed in larva and 2 other cell types or tissues"/>
</dbReference>
<evidence type="ECO:0000256" key="1">
    <source>
        <dbReference type="SAM" id="SignalP"/>
    </source>
</evidence>
<evidence type="ECO:0000313" key="2">
    <source>
        <dbReference type="EMBL" id="CCE71614.1"/>
    </source>
</evidence>
<dbReference type="GeneID" id="13182087"/>
<feature type="chain" id="PRO_5003563372" evidence="1">
    <location>
        <begin position="19"/>
        <end position="96"/>
    </location>
</feature>